<name>A0ABR4HR11_9EURO</name>
<dbReference type="Proteomes" id="UP001610335">
    <property type="component" value="Unassembled WGS sequence"/>
</dbReference>
<evidence type="ECO:0000256" key="1">
    <source>
        <dbReference type="SAM" id="MobiDB-lite"/>
    </source>
</evidence>
<protein>
    <submittedName>
        <fullName evidence="2">Uncharacterized protein</fullName>
    </submittedName>
</protein>
<evidence type="ECO:0000313" key="2">
    <source>
        <dbReference type="EMBL" id="KAL2817923.1"/>
    </source>
</evidence>
<feature type="region of interest" description="Disordered" evidence="1">
    <location>
        <begin position="178"/>
        <end position="202"/>
    </location>
</feature>
<sequence length="234" mass="26058">MSVFGYIILEDWLDAQGEESGQVNRLSPGFARDIRGDWNPQVHHSSFNLNFWNWNSNHSAASICFYPLAGFLDTGLHTERTKAILPEHPERQQQQDGIHTQNFVGEPLLKWGSDTRFIDNGYAVPSDQLSEVEITNRVLRNSSGLMLQFDNLATQEIGRALSDSGMIVRQGITTQYTRYDGSEKGRGGSEATGPSSVRTTKEAFTQQRIRRAAAACTGAERSITLKEPGAQYSM</sequence>
<evidence type="ECO:0000313" key="3">
    <source>
        <dbReference type="Proteomes" id="UP001610335"/>
    </source>
</evidence>
<proteinExistence type="predicted"/>
<comment type="caution">
    <text evidence="2">The sequence shown here is derived from an EMBL/GenBank/DDBJ whole genome shotgun (WGS) entry which is preliminary data.</text>
</comment>
<gene>
    <name evidence="2" type="ORF">BDW59DRAFT_165743</name>
</gene>
<dbReference type="EMBL" id="JBFXLS010000088">
    <property type="protein sequence ID" value="KAL2817923.1"/>
    <property type="molecule type" value="Genomic_DNA"/>
</dbReference>
<keyword evidence="3" id="KW-1185">Reference proteome</keyword>
<accession>A0ABR4HR11</accession>
<feature type="compositionally biased region" description="Polar residues" evidence="1">
    <location>
        <begin position="192"/>
        <end position="202"/>
    </location>
</feature>
<reference evidence="2 3" key="1">
    <citation type="submission" date="2024-07" db="EMBL/GenBank/DDBJ databases">
        <title>Section-level genome sequencing and comparative genomics of Aspergillus sections Usti and Cavernicolus.</title>
        <authorList>
            <consortium name="Lawrence Berkeley National Laboratory"/>
            <person name="Nybo J.L."/>
            <person name="Vesth T.C."/>
            <person name="Theobald S."/>
            <person name="Frisvad J.C."/>
            <person name="Larsen T.O."/>
            <person name="Kjaerboelling I."/>
            <person name="Rothschild-Mancinelli K."/>
            <person name="Lyhne E.K."/>
            <person name="Kogle M.E."/>
            <person name="Barry K."/>
            <person name="Clum A."/>
            <person name="Na H."/>
            <person name="Ledsgaard L."/>
            <person name="Lin J."/>
            <person name="Lipzen A."/>
            <person name="Kuo A."/>
            <person name="Riley R."/>
            <person name="Mondo S."/>
            <person name="LaButti K."/>
            <person name="Haridas S."/>
            <person name="Pangalinan J."/>
            <person name="Salamov A.A."/>
            <person name="Simmons B.A."/>
            <person name="Magnuson J.K."/>
            <person name="Chen J."/>
            <person name="Drula E."/>
            <person name="Henrissat B."/>
            <person name="Wiebenga A."/>
            <person name="Lubbers R.J."/>
            <person name="Gomes A.C."/>
            <person name="Makela M.R."/>
            <person name="Stajich J."/>
            <person name="Grigoriev I.V."/>
            <person name="Mortensen U.H."/>
            <person name="De vries R.P."/>
            <person name="Baker S.E."/>
            <person name="Andersen M.R."/>
        </authorList>
    </citation>
    <scope>NUCLEOTIDE SEQUENCE [LARGE SCALE GENOMIC DNA]</scope>
    <source>
        <strain evidence="2 3">CBS 600.67</strain>
    </source>
</reference>
<organism evidence="2 3">
    <name type="scientific">Aspergillus cavernicola</name>
    <dbReference type="NCBI Taxonomy" id="176166"/>
    <lineage>
        <taxon>Eukaryota</taxon>
        <taxon>Fungi</taxon>
        <taxon>Dikarya</taxon>
        <taxon>Ascomycota</taxon>
        <taxon>Pezizomycotina</taxon>
        <taxon>Eurotiomycetes</taxon>
        <taxon>Eurotiomycetidae</taxon>
        <taxon>Eurotiales</taxon>
        <taxon>Aspergillaceae</taxon>
        <taxon>Aspergillus</taxon>
        <taxon>Aspergillus subgen. Nidulantes</taxon>
    </lineage>
</organism>